<dbReference type="SUPFAM" id="SSF88723">
    <property type="entry name" value="PIN domain-like"/>
    <property type="match status" value="1"/>
</dbReference>
<dbReference type="AlphaFoldDB" id="A0A1F6BWH3"/>
<evidence type="ECO:0000256" key="5">
    <source>
        <dbReference type="HAMAP-Rule" id="MF_00265"/>
    </source>
</evidence>
<evidence type="ECO:0000259" key="6">
    <source>
        <dbReference type="Pfam" id="PF01850"/>
    </source>
</evidence>
<dbReference type="InterPro" id="IPR029060">
    <property type="entry name" value="PIN-like_dom_sf"/>
</dbReference>
<dbReference type="EMBL" id="MFKK01000013">
    <property type="protein sequence ID" value="OGG41294.1"/>
    <property type="molecule type" value="Genomic_DNA"/>
</dbReference>
<dbReference type="Gene3D" id="3.40.50.1010">
    <property type="entry name" value="5'-nuclease"/>
    <property type="match status" value="1"/>
</dbReference>
<evidence type="ECO:0000256" key="3">
    <source>
        <dbReference type="ARBA" id="ARBA00022723"/>
    </source>
</evidence>
<sequence length="144" mass="16246">METSDSVFVDSNYFIALANPEDSQYEKARKVTEELKKNDNTLVISNLIFAEVVTVVSQRRGRGSAVVTGEFLNSDPSARVVHVSPAIQTESWRLFKEIKNKDISFVDASIIATMRAEGIQTLLTFDVTHFKPLAKEYRLKLFKS</sequence>
<feature type="binding site" evidence="5">
    <location>
        <position position="10"/>
    </location>
    <ligand>
        <name>Mg(2+)</name>
        <dbReference type="ChEBI" id="CHEBI:18420"/>
    </ligand>
</feature>
<evidence type="ECO:0000256" key="4">
    <source>
        <dbReference type="ARBA" id="ARBA00022801"/>
    </source>
</evidence>
<dbReference type="GO" id="GO:0016075">
    <property type="term" value="P:rRNA catabolic process"/>
    <property type="evidence" value="ECO:0007669"/>
    <property type="project" value="TreeGrafter"/>
</dbReference>
<dbReference type="PANTHER" id="PTHR42188">
    <property type="entry name" value="23S RRNA-SPECIFIC ENDONUCLEASE VAPC20"/>
    <property type="match status" value="1"/>
</dbReference>
<dbReference type="PANTHER" id="PTHR42188:SF1">
    <property type="entry name" value="23S RRNA-SPECIFIC ENDONUCLEASE VAPC20"/>
    <property type="match status" value="1"/>
</dbReference>
<dbReference type="GO" id="GO:0016787">
    <property type="term" value="F:hydrolase activity"/>
    <property type="evidence" value="ECO:0007669"/>
    <property type="project" value="UniProtKB-KW"/>
</dbReference>
<gene>
    <name evidence="5" type="primary">vapC</name>
    <name evidence="7" type="ORF">A3A21_04025</name>
</gene>
<dbReference type="EC" id="3.1.-.-" evidence="5"/>
<comment type="cofactor">
    <cofactor evidence="5">
        <name>Mg(2+)</name>
        <dbReference type="ChEBI" id="CHEBI:18420"/>
    </cofactor>
</comment>
<evidence type="ECO:0000256" key="1">
    <source>
        <dbReference type="ARBA" id="ARBA00022649"/>
    </source>
</evidence>
<keyword evidence="3 5" id="KW-0479">Metal-binding</keyword>
<proteinExistence type="inferred from homology"/>
<protein>
    <recommendedName>
        <fullName evidence="5">Ribonuclease VapC</fullName>
        <shortName evidence="5">RNase VapC</shortName>
        <ecNumber evidence="5">3.1.-.-</ecNumber>
    </recommendedName>
    <alternativeName>
        <fullName evidence="5">Toxin VapC</fullName>
    </alternativeName>
</protein>
<dbReference type="GO" id="GO:0090729">
    <property type="term" value="F:toxin activity"/>
    <property type="evidence" value="ECO:0007669"/>
    <property type="project" value="UniProtKB-KW"/>
</dbReference>
<keyword evidence="5" id="KW-0800">Toxin</keyword>
<dbReference type="HAMAP" id="MF_00265">
    <property type="entry name" value="VapC_Nob1"/>
    <property type="match status" value="1"/>
</dbReference>
<evidence type="ECO:0000256" key="2">
    <source>
        <dbReference type="ARBA" id="ARBA00022722"/>
    </source>
</evidence>
<keyword evidence="2 5" id="KW-0540">Nuclease</keyword>
<reference evidence="7 8" key="1">
    <citation type="journal article" date="2016" name="Nat. Commun.">
        <title>Thousands of microbial genomes shed light on interconnected biogeochemical processes in an aquifer system.</title>
        <authorList>
            <person name="Anantharaman K."/>
            <person name="Brown C.T."/>
            <person name="Hug L.A."/>
            <person name="Sharon I."/>
            <person name="Castelle C.J."/>
            <person name="Probst A.J."/>
            <person name="Thomas B.C."/>
            <person name="Singh A."/>
            <person name="Wilkins M.J."/>
            <person name="Karaoz U."/>
            <person name="Brodie E.L."/>
            <person name="Williams K.H."/>
            <person name="Hubbard S.S."/>
            <person name="Banfield J.F."/>
        </authorList>
    </citation>
    <scope>NUCLEOTIDE SEQUENCE [LARGE SCALE GENOMIC DNA]</scope>
</reference>
<dbReference type="InterPro" id="IPR039018">
    <property type="entry name" value="VapC20-like"/>
</dbReference>
<feature type="domain" description="PIN" evidence="6">
    <location>
        <begin position="7"/>
        <end position="127"/>
    </location>
</feature>
<keyword evidence="1 5" id="KW-1277">Toxin-antitoxin system</keyword>
<comment type="caution">
    <text evidence="7">The sequence shown here is derived from an EMBL/GenBank/DDBJ whole genome shotgun (WGS) entry which is preliminary data.</text>
</comment>
<feature type="binding site" evidence="5">
    <location>
        <position position="107"/>
    </location>
    <ligand>
        <name>Mg(2+)</name>
        <dbReference type="ChEBI" id="CHEBI:18420"/>
    </ligand>
</feature>
<evidence type="ECO:0000313" key="8">
    <source>
        <dbReference type="Proteomes" id="UP000176996"/>
    </source>
</evidence>
<accession>A0A1F6BWH3</accession>
<dbReference type="InterPro" id="IPR002716">
    <property type="entry name" value="PIN_dom"/>
</dbReference>
<dbReference type="GO" id="GO:0004521">
    <property type="term" value="F:RNA endonuclease activity"/>
    <property type="evidence" value="ECO:0007669"/>
    <property type="project" value="InterPro"/>
</dbReference>
<dbReference type="Pfam" id="PF01850">
    <property type="entry name" value="PIN"/>
    <property type="match status" value="1"/>
</dbReference>
<comment type="function">
    <text evidence="5">Toxic component of a toxin-antitoxin (TA) system. An RNase.</text>
</comment>
<dbReference type="InterPro" id="IPR022907">
    <property type="entry name" value="VapC_family"/>
</dbReference>
<evidence type="ECO:0000313" key="7">
    <source>
        <dbReference type="EMBL" id="OGG41294.1"/>
    </source>
</evidence>
<keyword evidence="4 5" id="KW-0378">Hydrolase</keyword>
<keyword evidence="5" id="KW-0460">Magnesium</keyword>
<dbReference type="STRING" id="1798471.A3A21_04025"/>
<name>A0A1F6BWH3_9BACT</name>
<organism evidence="7 8">
    <name type="scientific">Candidatus Jorgensenbacteria bacterium RIFCSPLOWO2_01_FULL_45_25b</name>
    <dbReference type="NCBI Taxonomy" id="1798471"/>
    <lineage>
        <taxon>Bacteria</taxon>
        <taxon>Candidatus Joergenseniibacteriota</taxon>
    </lineage>
</organism>
<dbReference type="Proteomes" id="UP000176996">
    <property type="component" value="Unassembled WGS sequence"/>
</dbReference>
<comment type="similarity">
    <text evidence="5">Belongs to the PINc/VapC protein family.</text>
</comment>
<dbReference type="GO" id="GO:0000287">
    <property type="term" value="F:magnesium ion binding"/>
    <property type="evidence" value="ECO:0007669"/>
    <property type="project" value="UniProtKB-UniRule"/>
</dbReference>